<comment type="caution">
    <text evidence="2">The sequence shown here is derived from an EMBL/GenBank/DDBJ whole genome shotgun (WGS) entry which is preliminary data.</text>
</comment>
<feature type="region of interest" description="Disordered" evidence="1">
    <location>
        <begin position="166"/>
        <end position="211"/>
    </location>
</feature>
<reference evidence="2 3" key="1">
    <citation type="journal article" date="2016" name="Nat. Commun.">
        <title>Thousands of microbial genomes shed light on interconnected biogeochemical processes in an aquifer system.</title>
        <authorList>
            <person name="Anantharaman K."/>
            <person name="Brown C.T."/>
            <person name="Hug L.A."/>
            <person name="Sharon I."/>
            <person name="Castelle C.J."/>
            <person name="Probst A.J."/>
            <person name="Thomas B.C."/>
            <person name="Singh A."/>
            <person name="Wilkins M.J."/>
            <person name="Karaoz U."/>
            <person name="Brodie E.L."/>
            <person name="Williams K.H."/>
            <person name="Hubbard S.S."/>
            <person name="Banfield J.F."/>
        </authorList>
    </citation>
    <scope>NUCLEOTIDE SEQUENCE [LARGE SCALE GENOMIC DNA]</scope>
</reference>
<organism evidence="2 3">
    <name type="scientific">Candidatus Zambryskibacteria bacterium RIFCSPLOWO2_01_FULL_43_17</name>
    <dbReference type="NCBI Taxonomy" id="1802760"/>
    <lineage>
        <taxon>Bacteria</taxon>
        <taxon>Candidatus Zambryskiibacteriota</taxon>
    </lineage>
</organism>
<dbReference type="EMBL" id="MHWD01000008">
    <property type="protein sequence ID" value="OHB04613.1"/>
    <property type="molecule type" value="Genomic_DNA"/>
</dbReference>
<evidence type="ECO:0000313" key="2">
    <source>
        <dbReference type="EMBL" id="OHB04613.1"/>
    </source>
</evidence>
<protein>
    <submittedName>
        <fullName evidence="2">Uncharacterized protein</fullName>
    </submittedName>
</protein>
<feature type="region of interest" description="Disordered" evidence="1">
    <location>
        <begin position="115"/>
        <end position="151"/>
    </location>
</feature>
<evidence type="ECO:0000256" key="1">
    <source>
        <dbReference type="SAM" id="MobiDB-lite"/>
    </source>
</evidence>
<gene>
    <name evidence="2" type="ORF">A2920_01600</name>
</gene>
<proteinExistence type="predicted"/>
<name>A0A1G2U543_9BACT</name>
<accession>A0A1G2U543</accession>
<dbReference type="AlphaFoldDB" id="A0A1G2U543"/>
<sequence>MNDIEQIIKEQLKIAPAEVRKYLSDGQWAKATDTVASRYGLSPVQTEALKNEVLYVFLGIELRSNLVQNIESSLGVPKPIANGIFQSVSDRMLKQFTQFLPTEEELEEISQGGKGLIEDAKGNADNNTETTNEESRMKSVNATPAATPEAEYKMTEGEPMILKEKFVPPNLPTGKETPFEKKIASQPSDGGSRIIKQMYSSGQDPYREPLN</sequence>
<dbReference type="Proteomes" id="UP000179283">
    <property type="component" value="Unassembled WGS sequence"/>
</dbReference>
<evidence type="ECO:0000313" key="3">
    <source>
        <dbReference type="Proteomes" id="UP000179283"/>
    </source>
</evidence>